<reference evidence="9 10" key="1">
    <citation type="submission" date="2023-10" db="EMBL/GenBank/DDBJ databases">
        <title>Novel methanotroph of the genus Methylocapsa from a subarctic wetland.</title>
        <authorList>
            <person name="Belova S.E."/>
            <person name="Oshkin I.Y."/>
            <person name="Miroshnikov K."/>
            <person name="Dedysh S.N."/>
        </authorList>
    </citation>
    <scope>NUCLEOTIDE SEQUENCE [LARGE SCALE GENOMIC DNA]</scope>
    <source>
        <strain evidence="9 10">RX1</strain>
    </source>
</reference>
<feature type="domain" description="Tyrosinase copper-binding" evidence="8">
    <location>
        <begin position="240"/>
        <end position="251"/>
    </location>
</feature>
<feature type="domain" description="Tyrosinase copper-binding" evidence="7">
    <location>
        <begin position="96"/>
        <end position="113"/>
    </location>
</feature>
<evidence type="ECO:0000259" key="8">
    <source>
        <dbReference type="PROSITE" id="PS00498"/>
    </source>
</evidence>
<evidence type="ECO:0000313" key="9">
    <source>
        <dbReference type="EMBL" id="WOJ90415.1"/>
    </source>
</evidence>
<dbReference type="InterPro" id="IPR008922">
    <property type="entry name" value="Di-copper_centre_dom_sf"/>
</dbReference>
<evidence type="ECO:0000256" key="5">
    <source>
        <dbReference type="ARBA" id="ARBA00023008"/>
    </source>
</evidence>
<dbReference type="Gene3D" id="1.10.1280.10">
    <property type="entry name" value="Di-copper center containing domain from catechol oxidase"/>
    <property type="match status" value="1"/>
</dbReference>
<comment type="cofactor">
    <cofactor evidence="1">
        <name>Cu(2+)</name>
        <dbReference type="ChEBI" id="CHEBI:29036"/>
    </cofactor>
</comment>
<evidence type="ECO:0000256" key="6">
    <source>
        <dbReference type="SAM" id="SignalP"/>
    </source>
</evidence>
<protein>
    <submittedName>
        <fullName evidence="9">Tyrosinase family protein</fullName>
    </submittedName>
</protein>
<evidence type="ECO:0000256" key="4">
    <source>
        <dbReference type="ARBA" id="ARBA00023002"/>
    </source>
</evidence>
<keyword evidence="3" id="KW-0479">Metal-binding</keyword>
<sequence>MLTRRQIIKNAAVSTSLLVTAGGNVLAQTGPATYVRRDISSLPSGGTELKALHKGVAAMKSRPATDPTSWLFQANIHGTYDPTPPQFADVWGTCQHGSFFFLSWHRMYLYFFERILRSASEDNAFALPYWNYSKSTERSLPEIFRQPATSANPLFVSERRPSINAGGQLTASQTSATTALASTVFDSPTGSGSSFGGQRVAAPIHFSGPHGLLESQPHDIIHVIVGGNGWMSDPNLAARDPIFWLHHCNIDRLWAHWIASDQGRSNPSKSEKAWYDTKFTFYNEKAQKVTLTGAEVTDFVRQLHYTYDDLPSEIAAAQESATPEAATSEAAPSRVLAAQPQAASALALGPKDAAVTLHPVGGPTPEAAVGGPGAGPTVLSFDGINYRYPIGVYYEVYLNRPADAPTDPEGPYYAGNITFFALGHAQGETREVSDARTTLDVGRVLAHQRELGIWSGGDVKVELHPQGVEEAVSAEAAPARPLATIGQIRLLGK</sequence>
<dbReference type="PROSITE" id="PS00497">
    <property type="entry name" value="TYROSINASE_1"/>
    <property type="match status" value="1"/>
</dbReference>
<keyword evidence="10" id="KW-1185">Reference proteome</keyword>
<name>A0ABZ0HU16_9HYPH</name>
<evidence type="ECO:0000259" key="7">
    <source>
        <dbReference type="PROSITE" id="PS00497"/>
    </source>
</evidence>
<evidence type="ECO:0000313" key="10">
    <source>
        <dbReference type="Proteomes" id="UP001626536"/>
    </source>
</evidence>
<dbReference type="PROSITE" id="PS00498">
    <property type="entry name" value="TYROSINASE_2"/>
    <property type="match status" value="1"/>
</dbReference>
<dbReference type="InterPro" id="IPR022739">
    <property type="entry name" value="Polyphenol_oxidase_cen"/>
</dbReference>
<organism evidence="9 10">
    <name type="scientific">Methylocapsa polymorpha</name>
    <dbReference type="NCBI Taxonomy" id="3080828"/>
    <lineage>
        <taxon>Bacteria</taxon>
        <taxon>Pseudomonadati</taxon>
        <taxon>Pseudomonadota</taxon>
        <taxon>Alphaproteobacteria</taxon>
        <taxon>Hyphomicrobiales</taxon>
        <taxon>Beijerinckiaceae</taxon>
        <taxon>Methylocapsa</taxon>
    </lineage>
</organism>
<keyword evidence="5" id="KW-0186">Copper</keyword>
<accession>A0ABZ0HU16</accession>
<feature type="signal peptide" evidence="6">
    <location>
        <begin position="1"/>
        <end position="27"/>
    </location>
</feature>
<keyword evidence="6" id="KW-0732">Signal</keyword>
<dbReference type="PRINTS" id="PR00092">
    <property type="entry name" value="TYROSINASE"/>
</dbReference>
<comment type="similarity">
    <text evidence="2">Belongs to the tyrosinase family.</text>
</comment>
<gene>
    <name evidence="9" type="ORF">RZS28_03725</name>
</gene>
<evidence type="ECO:0000256" key="2">
    <source>
        <dbReference type="ARBA" id="ARBA00009928"/>
    </source>
</evidence>
<evidence type="ECO:0000256" key="3">
    <source>
        <dbReference type="ARBA" id="ARBA00022723"/>
    </source>
</evidence>
<keyword evidence="4" id="KW-0560">Oxidoreductase</keyword>
<feature type="chain" id="PRO_5045898656" evidence="6">
    <location>
        <begin position="28"/>
        <end position="493"/>
    </location>
</feature>
<dbReference type="EMBL" id="CP136862">
    <property type="protein sequence ID" value="WOJ90415.1"/>
    <property type="molecule type" value="Genomic_DNA"/>
</dbReference>
<dbReference type="InterPro" id="IPR002227">
    <property type="entry name" value="Tyrosinase_Cu-bd"/>
</dbReference>
<dbReference type="Pfam" id="PF12142">
    <property type="entry name" value="PPO1_DWL"/>
    <property type="match status" value="1"/>
</dbReference>
<dbReference type="InterPro" id="IPR050316">
    <property type="entry name" value="Tyrosinase/Hemocyanin"/>
</dbReference>
<dbReference type="SUPFAM" id="SSF48056">
    <property type="entry name" value="Di-copper centre-containing domain"/>
    <property type="match status" value="1"/>
</dbReference>
<dbReference type="RefSeq" id="WP_407339863.1">
    <property type="nucleotide sequence ID" value="NZ_CP136862.1"/>
</dbReference>
<dbReference type="Proteomes" id="UP001626536">
    <property type="component" value="Chromosome"/>
</dbReference>
<dbReference type="Pfam" id="PF00264">
    <property type="entry name" value="Tyrosinase"/>
    <property type="match status" value="1"/>
</dbReference>
<dbReference type="PANTHER" id="PTHR11474:SF76">
    <property type="entry name" value="SHKT DOMAIN-CONTAINING PROTEIN"/>
    <property type="match status" value="1"/>
</dbReference>
<dbReference type="PANTHER" id="PTHR11474">
    <property type="entry name" value="TYROSINASE FAMILY MEMBER"/>
    <property type="match status" value="1"/>
</dbReference>
<proteinExistence type="inferred from homology"/>
<evidence type="ECO:0000256" key="1">
    <source>
        <dbReference type="ARBA" id="ARBA00001973"/>
    </source>
</evidence>